<dbReference type="EMBL" id="JAVXUP010000099">
    <property type="protein sequence ID" value="KAK3038316.1"/>
    <property type="molecule type" value="Genomic_DNA"/>
</dbReference>
<reference evidence="3" key="1">
    <citation type="submission" date="2022-12" db="EMBL/GenBank/DDBJ databases">
        <title>Draft genome assemblies for two species of Escallonia (Escalloniales).</title>
        <authorList>
            <person name="Chanderbali A."/>
            <person name="Dervinis C."/>
            <person name="Anghel I."/>
            <person name="Soltis D."/>
            <person name="Soltis P."/>
            <person name="Zapata F."/>
        </authorList>
    </citation>
    <scope>NUCLEOTIDE SEQUENCE</scope>
    <source>
        <strain evidence="3">UCBG64.0493</strain>
        <tissue evidence="3">Leaf</tissue>
    </source>
</reference>
<organism evidence="3 4">
    <name type="scientific">Escallonia herrerae</name>
    <dbReference type="NCBI Taxonomy" id="1293975"/>
    <lineage>
        <taxon>Eukaryota</taxon>
        <taxon>Viridiplantae</taxon>
        <taxon>Streptophyta</taxon>
        <taxon>Embryophyta</taxon>
        <taxon>Tracheophyta</taxon>
        <taxon>Spermatophyta</taxon>
        <taxon>Magnoliopsida</taxon>
        <taxon>eudicotyledons</taxon>
        <taxon>Gunneridae</taxon>
        <taxon>Pentapetalae</taxon>
        <taxon>asterids</taxon>
        <taxon>campanulids</taxon>
        <taxon>Escalloniales</taxon>
        <taxon>Escalloniaceae</taxon>
        <taxon>Escallonia</taxon>
    </lineage>
</organism>
<dbReference type="Proteomes" id="UP001188597">
    <property type="component" value="Unassembled WGS sequence"/>
</dbReference>
<gene>
    <name evidence="3" type="ORF">RJ639_031412</name>
</gene>
<evidence type="ECO:0000313" key="3">
    <source>
        <dbReference type="EMBL" id="KAK3038316.1"/>
    </source>
</evidence>
<dbReference type="SUPFAM" id="SSF53098">
    <property type="entry name" value="Ribonuclease H-like"/>
    <property type="match status" value="1"/>
</dbReference>
<protein>
    <recommendedName>
        <fullName evidence="2">PRP8 domain-containing protein</fullName>
    </recommendedName>
</protein>
<dbReference type="InterPro" id="IPR021983">
    <property type="entry name" value="PRP8_domainIV"/>
</dbReference>
<dbReference type="Pfam" id="PF12134">
    <property type="entry name" value="PRP8_domainIV"/>
    <property type="match status" value="1"/>
</dbReference>
<feature type="region of interest" description="Disordered" evidence="1">
    <location>
        <begin position="74"/>
        <end position="116"/>
    </location>
</feature>
<dbReference type="AlphaFoldDB" id="A0AA88X1R1"/>
<feature type="domain" description="PRP8" evidence="2">
    <location>
        <begin position="143"/>
        <end position="212"/>
    </location>
</feature>
<evidence type="ECO:0000313" key="4">
    <source>
        <dbReference type="Proteomes" id="UP001188597"/>
    </source>
</evidence>
<evidence type="ECO:0000256" key="1">
    <source>
        <dbReference type="SAM" id="MobiDB-lite"/>
    </source>
</evidence>
<comment type="caution">
    <text evidence="3">The sequence shown here is derived from an EMBL/GenBank/DDBJ whole genome shotgun (WGS) entry which is preliminary data.</text>
</comment>
<proteinExistence type="predicted"/>
<keyword evidence="4" id="KW-1185">Reference proteome</keyword>
<dbReference type="InterPro" id="IPR012337">
    <property type="entry name" value="RNaseH-like_sf"/>
</dbReference>
<accession>A0AA88X1R1</accession>
<name>A0AA88X1R1_9ASTE</name>
<sequence>MTFEADAATFASIFGVEVGISTEDCQYRRRKWNAKTRKGTNGRLATAFSRLQQSNNMDCKRKARGQARINGVHVQSEDRAAVPAGRPHKREGGSRTAMARSAGQVESSGRSGSHCGFRASTRARRAGHLESQWNVEAPPRGPLQDAPNVAVNTGGGQLVALSALLKVSTLNDLVVEAKETRTFVLNAYDDWLGSVSCSAALSRLCLILRNLSCRQ</sequence>
<evidence type="ECO:0000259" key="2">
    <source>
        <dbReference type="Pfam" id="PF12134"/>
    </source>
</evidence>